<evidence type="ECO:0000256" key="1">
    <source>
        <dbReference type="SAM" id="MobiDB-lite"/>
    </source>
</evidence>
<dbReference type="EMBL" id="AAVO02000007">
    <property type="protein sequence ID" value="EDM87432.1"/>
    <property type="molecule type" value="Genomic_DNA"/>
</dbReference>
<feature type="compositionally biased region" description="Basic and acidic residues" evidence="1">
    <location>
        <begin position="30"/>
        <end position="39"/>
    </location>
</feature>
<gene>
    <name evidence="2" type="ORF">RUMOBE_01998</name>
</gene>
<feature type="region of interest" description="Disordered" evidence="1">
    <location>
        <begin position="16"/>
        <end position="39"/>
    </location>
</feature>
<reference evidence="2 3" key="1">
    <citation type="submission" date="2007-03" db="EMBL/GenBank/DDBJ databases">
        <authorList>
            <person name="Fulton L."/>
            <person name="Clifton S."/>
            <person name="Fulton B."/>
            <person name="Xu J."/>
            <person name="Minx P."/>
            <person name="Pepin K.H."/>
            <person name="Johnson M."/>
            <person name="Thiruvilangam P."/>
            <person name="Bhonagiri V."/>
            <person name="Nash W.E."/>
            <person name="Mardis E.R."/>
            <person name="Wilson R.K."/>
        </authorList>
    </citation>
    <scope>NUCLEOTIDE SEQUENCE [LARGE SCALE GENOMIC DNA]</scope>
    <source>
        <strain evidence="2 3">ATCC 29174</strain>
    </source>
</reference>
<sequence>MKFPELTISSHFSHKVNTNHPYTLKHKRKTETEIAIHGK</sequence>
<comment type="caution">
    <text evidence="2">The sequence shown here is derived from an EMBL/GenBank/DDBJ whole genome shotgun (WGS) entry which is preliminary data.</text>
</comment>
<protein>
    <submittedName>
        <fullName evidence="2">Uncharacterized protein</fullName>
    </submittedName>
</protein>
<dbReference type="HOGENOM" id="CLU_3305599_0_0_9"/>
<name>A5ZSM0_9FIRM</name>
<dbReference type="AlphaFoldDB" id="A5ZSM0"/>
<dbReference type="Proteomes" id="UP000006002">
    <property type="component" value="Unassembled WGS sequence"/>
</dbReference>
<reference evidence="2 3" key="2">
    <citation type="submission" date="2007-04" db="EMBL/GenBank/DDBJ databases">
        <title>Draft genome sequence of Ruminococcus obeum (ATCC 29174).</title>
        <authorList>
            <person name="Sudarsanam P."/>
            <person name="Ley R."/>
            <person name="Guruge J."/>
            <person name="Turnbaugh P.J."/>
            <person name="Mahowald M."/>
            <person name="Liep D."/>
            <person name="Gordon J."/>
        </authorList>
    </citation>
    <scope>NUCLEOTIDE SEQUENCE [LARGE SCALE GENOMIC DNA]</scope>
    <source>
        <strain evidence="2 3">ATCC 29174</strain>
    </source>
</reference>
<organism evidence="2 3">
    <name type="scientific">Blautia obeum ATCC 29174</name>
    <dbReference type="NCBI Taxonomy" id="411459"/>
    <lineage>
        <taxon>Bacteria</taxon>
        <taxon>Bacillati</taxon>
        <taxon>Bacillota</taxon>
        <taxon>Clostridia</taxon>
        <taxon>Lachnospirales</taxon>
        <taxon>Lachnospiraceae</taxon>
        <taxon>Blautia</taxon>
    </lineage>
</organism>
<evidence type="ECO:0000313" key="3">
    <source>
        <dbReference type="Proteomes" id="UP000006002"/>
    </source>
</evidence>
<proteinExistence type="predicted"/>
<accession>A5ZSM0</accession>
<evidence type="ECO:0000313" key="2">
    <source>
        <dbReference type="EMBL" id="EDM87432.1"/>
    </source>
</evidence>